<keyword evidence="4" id="KW-1185">Reference proteome</keyword>
<feature type="region of interest" description="Disordered" evidence="1">
    <location>
        <begin position="90"/>
        <end position="115"/>
    </location>
</feature>
<dbReference type="EMBL" id="CAJNDS010002846">
    <property type="protein sequence ID" value="CAE7617932.1"/>
    <property type="molecule type" value="Genomic_DNA"/>
</dbReference>
<protein>
    <submittedName>
        <fullName evidence="3">UxuA protein</fullName>
    </submittedName>
</protein>
<gene>
    <name evidence="3" type="primary">uxuA</name>
    <name evidence="3" type="ORF">SNAT2548_LOCUS35123</name>
</gene>
<sequence length="221" mass="23622">MSFRALLLLVLAPVAAADTPDVPASDWCAWIPMRALEFVSDCQGNGTATSQVPTTQGCADWCLWVPGPSWKSIDLCYLCAVSEAPPADASEANVTEPAGHAQAEAIGEPKPESAPTNLRGKSLFSYPNWCSTIPWGSLQYVPECRGYRGSSNAIYYGPSCVNWCQWVPSPSWQYVSSCLGCDGQPRQVGGPAGPYGGGCANWCQWVPMGSWQYTSGCSGCF</sequence>
<reference evidence="3" key="1">
    <citation type="submission" date="2021-02" db="EMBL/GenBank/DDBJ databases">
        <authorList>
            <person name="Dougan E. K."/>
            <person name="Rhodes N."/>
            <person name="Thang M."/>
            <person name="Chan C."/>
        </authorList>
    </citation>
    <scope>NUCLEOTIDE SEQUENCE</scope>
</reference>
<evidence type="ECO:0000256" key="2">
    <source>
        <dbReference type="SAM" id="SignalP"/>
    </source>
</evidence>
<evidence type="ECO:0000256" key="1">
    <source>
        <dbReference type="SAM" id="MobiDB-lite"/>
    </source>
</evidence>
<accession>A0A812VEG9</accession>
<name>A0A812VEG9_9DINO</name>
<evidence type="ECO:0000313" key="4">
    <source>
        <dbReference type="Proteomes" id="UP000604046"/>
    </source>
</evidence>
<organism evidence="3 4">
    <name type="scientific">Symbiodinium natans</name>
    <dbReference type="NCBI Taxonomy" id="878477"/>
    <lineage>
        <taxon>Eukaryota</taxon>
        <taxon>Sar</taxon>
        <taxon>Alveolata</taxon>
        <taxon>Dinophyceae</taxon>
        <taxon>Suessiales</taxon>
        <taxon>Symbiodiniaceae</taxon>
        <taxon>Symbiodinium</taxon>
    </lineage>
</organism>
<feature type="chain" id="PRO_5032426142" evidence="2">
    <location>
        <begin position="18"/>
        <end position="221"/>
    </location>
</feature>
<keyword evidence="2" id="KW-0732">Signal</keyword>
<dbReference type="Proteomes" id="UP000604046">
    <property type="component" value="Unassembled WGS sequence"/>
</dbReference>
<dbReference type="OrthoDB" id="413496at2759"/>
<dbReference type="AlphaFoldDB" id="A0A812VEG9"/>
<comment type="caution">
    <text evidence="3">The sequence shown here is derived from an EMBL/GenBank/DDBJ whole genome shotgun (WGS) entry which is preliminary data.</text>
</comment>
<evidence type="ECO:0000313" key="3">
    <source>
        <dbReference type="EMBL" id="CAE7617932.1"/>
    </source>
</evidence>
<proteinExistence type="predicted"/>
<feature type="signal peptide" evidence="2">
    <location>
        <begin position="1"/>
        <end position="17"/>
    </location>
</feature>